<evidence type="ECO:0000313" key="2">
    <source>
        <dbReference type="EMBL" id="OSS53775.1"/>
    </source>
</evidence>
<keyword evidence="3" id="KW-1185">Reference proteome</keyword>
<keyword evidence="1" id="KW-0812">Transmembrane</keyword>
<dbReference type="AlphaFoldDB" id="A0A1Y2MCC4"/>
<dbReference type="InParanoid" id="A0A1Y2MCC4"/>
<evidence type="ECO:0000256" key="1">
    <source>
        <dbReference type="SAM" id="Phobius"/>
    </source>
</evidence>
<sequence>MVWSNESIIAFVTLFVTCVPLALLLWRYHKRRSHYSLNHDVESTIEFPHHRSNMHRTESFVLVQALVCIQ</sequence>
<proteinExistence type="predicted"/>
<evidence type="ECO:0000313" key="3">
    <source>
        <dbReference type="Proteomes" id="UP000193240"/>
    </source>
</evidence>
<reference evidence="2 3" key="1">
    <citation type="journal article" date="2017" name="Genome Announc.">
        <title>Genome sequence of the saprophytic ascomycete Epicoccum nigrum ICMP 19927 strain isolated from New Zealand.</title>
        <authorList>
            <person name="Fokin M."/>
            <person name="Fleetwood D."/>
            <person name="Weir B.S."/>
            <person name="Villas-Boas S.G."/>
        </authorList>
    </citation>
    <scope>NUCLEOTIDE SEQUENCE [LARGE SCALE GENOMIC DNA]</scope>
    <source>
        <strain evidence="2 3">ICMP 19927</strain>
    </source>
</reference>
<gene>
    <name evidence="2" type="ORF">B5807_00574</name>
</gene>
<organism evidence="2 3">
    <name type="scientific">Epicoccum nigrum</name>
    <name type="common">Soil fungus</name>
    <name type="synonym">Epicoccum purpurascens</name>
    <dbReference type="NCBI Taxonomy" id="105696"/>
    <lineage>
        <taxon>Eukaryota</taxon>
        <taxon>Fungi</taxon>
        <taxon>Dikarya</taxon>
        <taxon>Ascomycota</taxon>
        <taxon>Pezizomycotina</taxon>
        <taxon>Dothideomycetes</taxon>
        <taxon>Pleosporomycetidae</taxon>
        <taxon>Pleosporales</taxon>
        <taxon>Pleosporineae</taxon>
        <taxon>Didymellaceae</taxon>
        <taxon>Epicoccum</taxon>
    </lineage>
</organism>
<dbReference type="Proteomes" id="UP000193240">
    <property type="component" value="Unassembled WGS sequence"/>
</dbReference>
<keyword evidence="1" id="KW-0472">Membrane</keyword>
<protein>
    <submittedName>
        <fullName evidence="2">Uncharacterized protein</fullName>
    </submittedName>
</protein>
<dbReference type="EMBL" id="KZ107838">
    <property type="protein sequence ID" value="OSS53775.1"/>
    <property type="molecule type" value="Genomic_DNA"/>
</dbReference>
<name>A0A1Y2MCC4_EPING</name>
<keyword evidence="1" id="KW-1133">Transmembrane helix</keyword>
<accession>A0A1Y2MCC4</accession>
<feature type="transmembrane region" description="Helical" evidence="1">
    <location>
        <begin position="6"/>
        <end position="26"/>
    </location>
</feature>